<dbReference type="OrthoDB" id="5425653at2759"/>
<gene>
    <name evidence="2" type="ORF">P171DRAFT_472950</name>
</gene>
<reference evidence="2" key="1">
    <citation type="journal article" date="2020" name="Stud. Mycol.">
        <title>101 Dothideomycetes genomes: a test case for predicting lifestyles and emergence of pathogens.</title>
        <authorList>
            <person name="Haridas S."/>
            <person name="Albert R."/>
            <person name="Binder M."/>
            <person name="Bloem J."/>
            <person name="Labutti K."/>
            <person name="Salamov A."/>
            <person name="Andreopoulos B."/>
            <person name="Baker S."/>
            <person name="Barry K."/>
            <person name="Bills G."/>
            <person name="Bluhm B."/>
            <person name="Cannon C."/>
            <person name="Castanera R."/>
            <person name="Culley D."/>
            <person name="Daum C."/>
            <person name="Ezra D."/>
            <person name="Gonzalez J."/>
            <person name="Henrissat B."/>
            <person name="Kuo A."/>
            <person name="Liang C."/>
            <person name="Lipzen A."/>
            <person name="Lutzoni F."/>
            <person name="Magnuson J."/>
            <person name="Mondo S."/>
            <person name="Nolan M."/>
            <person name="Ohm R."/>
            <person name="Pangilinan J."/>
            <person name="Park H.-J."/>
            <person name="Ramirez L."/>
            <person name="Alfaro M."/>
            <person name="Sun H."/>
            <person name="Tritt A."/>
            <person name="Yoshinaga Y."/>
            <person name="Zwiers L.-H."/>
            <person name="Turgeon B."/>
            <person name="Goodwin S."/>
            <person name="Spatafora J."/>
            <person name="Crous P."/>
            <person name="Grigoriev I."/>
        </authorList>
    </citation>
    <scope>NUCLEOTIDE SEQUENCE</scope>
    <source>
        <strain evidence="2">CBS 690.94</strain>
    </source>
</reference>
<dbReference type="GO" id="GO:0005829">
    <property type="term" value="C:cytosol"/>
    <property type="evidence" value="ECO:0007669"/>
    <property type="project" value="GOC"/>
</dbReference>
<dbReference type="EMBL" id="MU001500">
    <property type="protein sequence ID" value="KAF2445042.1"/>
    <property type="molecule type" value="Genomic_DNA"/>
</dbReference>
<feature type="domain" description="FAD dependent oxidoreductase" evidence="1">
    <location>
        <begin position="9"/>
        <end position="287"/>
    </location>
</feature>
<dbReference type="SUPFAM" id="SSF51905">
    <property type="entry name" value="FAD/NAD(P)-binding domain"/>
    <property type="match status" value="1"/>
</dbReference>
<accession>A0A9P4UDC8</accession>
<evidence type="ECO:0000259" key="1">
    <source>
        <dbReference type="Pfam" id="PF01266"/>
    </source>
</evidence>
<protein>
    <submittedName>
        <fullName evidence="2">FAD/NAD(P)-binding domain-containing protein</fullName>
    </submittedName>
</protein>
<name>A0A9P4UDC8_9PLEO</name>
<keyword evidence="3" id="KW-1185">Reference proteome</keyword>
<organism evidence="2 3">
    <name type="scientific">Karstenula rhodostoma CBS 690.94</name>
    <dbReference type="NCBI Taxonomy" id="1392251"/>
    <lineage>
        <taxon>Eukaryota</taxon>
        <taxon>Fungi</taxon>
        <taxon>Dikarya</taxon>
        <taxon>Ascomycota</taxon>
        <taxon>Pezizomycotina</taxon>
        <taxon>Dothideomycetes</taxon>
        <taxon>Pleosporomycetidae</taxon>
        <taxon>Pleosporales</taxon>
        <taxon>Massarineae</taxon>
        <taxon>Didymosphaeriaceae</taxon>
        <taxon>Karstenula</taxon>
    </lineage>
</organism>
<dbReference type="GO" id="GO:0005770">
    <property type="term" value="C:late endosome"/>
    <property type="evidence" value="ECO:0007669"/>
    <property type="project" value="TreeGrafter"/>
</dbReference>
<dbReference type="PANTHER" id="PTHR13847">
    <property type="entry name" value="SARCOSINE DEHYDROGENASE-RELATED"/>
    <property type="match status" value="1"/>
</dbReference>
<dbReference type="AlphaFoldDB" id="A0A9P4UDC8"/>
<dbReference type="Gene3D" id="3.50.50.60">
    <property type="entry name" value="FAD/NAD(P)-binding domain"/>
    <property type="match status" value="1"/>
</dbReference>
<sequence length="359" mass="39576">MASSPDSTVIVGGGIIGLSTAYYLARAQNCGNNISIIDIPNDLVSAASAKANGVLADYDYPPTVSDLGHLSCKLHKELAEAYDGKAKWGYAETVRHYLSLKKDGDGSRGLELKPQYKLPEWIRGREKYRDEIKGNPRNCARVDPRKFVTFLRKKCTSLGVTILLRSEVVGVQMGNEGVSAIRVRGPEETYDLQCRSLVISAGSWSERIVENLFPESLFKLNFDKTPLAGGNWLVLKAPRPSGDDYCHQVYVESITSAPVEISDYRDGRIYVGGYLGDAEPLPATPSDVNRKASGLPRRKTLPCNSSISASTGRRCWKWGGAVGRCWRLTGRLSQGYRWVCFAVKGMVQDRETERGVAFL</sequence>
<evidence type="ECO:0000313" key="2">
    <source>
        <dbReference type="EMBL" id="KAF2445042.1"/>
    </source>
</evidence>
<dbReference type="InterPro" id="IPR036188">
    <property type="entry name" value="FAD/NAD-bd_sf"/>
</dbReference>
<dbReference type="Pfam" id="PF01266">
    <property type="entry name" value="DAO"/>
    <property type="match status" value="1"/>
</dbReference>
<dbReference type="Gene3D" id="3.30.9.10">
    <property type="entry name" value="D-Amino Acid Oxidase, subunit A, domain 2"/>
    <property type="match status" value="1"/>
</dbReference>
<comment type="caution">
    <text evidence="2">The sequence shown here is derived from an EMBL/GenBank/DDBJ whole genome shotgun (WGS) entry which is preliminary data.</text>
</comment>
<dbReference type="InterPro" id="IPR006076">
    <property type="entry name" value="FAD-dep_OxRdtase"/>
</dbReference>
<evidence type="ECO:0000313" key="3">
    <source>
        <dbReference type="Proteomes" id="UP000799764"/>
    </source>
</evidence>
<dbReference type="Proteomes" id="UP000799764">
    <property type="component" value="Unassembled WGS sequence"/>
</dbReference>
<dbReference type="GO" id="GO:0042147">
    <property type="term" value="P:retrograde transport, endosome to Golgi"/>
    <property type="evidence" value="ECO:0007669"/>
    <property type="project" value="TreeGrafter"/>
</dbReference>
<dbReference type="PANTHER" id="PTHR13847:SF185">
    <property type="entry name" value="FAD DEPENDENT OXIDOREDUCTASE SUPERFAMILY (AFU_ORTHOLOGUE AFUA_3G02360)"/>
    <property type="match status" value="1"/>
</dbReference>
<proteinExistence type="predicted"/>